<keyword evidence="4" id="KW-1185">Reference proteome</keyword>
<evidence type="ECO:0000256" key="2">
    <source>
        <dbReference type="SAM" id="SignalP"/>
    </source>
</evidence>
<reference evidence="3" key="1">
    <citation type="submission" date="2023-03" db="EMBL/GenBank/DDBJ databases">
        <title>Massive genome expansion in bonnet fungi (Mycena s.s.) driven by repeated elements and novel gene families across ecological guilds.</title>
        <authorList>
            <consortium name="Lawrence Berkeley National Laboratory"/>
            <person name="Harder C.B."/>
            <person name="Miyauchi S."/>
            <person name="Viragh M."/>
            <person name="Kuo A."/>
            <person name="Thoen E."/>
            <person name="Andreopoulos B."/>
            <person name="Lu D."/>
            <person name="Skrede I."/>
            <person name="Drula E."/>
            <person name="Henrissat B."/>
            <person name="Morin E."/>
            <person name="Kohler A."/>
            <person name="Barry K."/>
            <person name="LaButti K."/>
            <person name="Morin E."/>
            <person name="Salamov A."/>
            <person name="Lipzen A."/>
            <person name="Mereny Z."/>
            <person name="Hegedus B."/>
            <person name="Baldrian P."/>
            <person name="Stursova M."/>
            <person name="Weitz H."/>
            <person name="Taylor A."/>
            <person name="Grigoriev I.V."/>
            <person name="Nagy L.G."/>
            <person name="Martin F."/>
            <person name="Kauserud H."/>
        </authorList>
    </citation>
    <scope>NUCLEOTIDE SEQUENCE</scope>
    <source>
        <strain evidence="3">CBHHK200</strain>
    </source>
</reference>
<evidence type="ECO:0000256" key="1">
    <source>
        <dbReference type="SAM" id="MobiDB-lite"/>
    </source>
</evidence>
<gene>
    <name evidence="3" type="ORF">C8F04DRAFT_1181426</name>
</gene>
<accession>A0AAD6T0W1</accession>
<comment type="caution">
    <text evidence="3">The sequence shown here is derived from an EMBL/GenBank/DDBJ whole genome shotgun (WGS) entry which is preliminary data.</text>
</comment>
<dbReference type="Proteomes" id="UP001218188">
    <property type="component" value="Unassembled WGS sequence"/>
</dbReference>
<feature type="compositionally biased region" description="Basic residues" evidence="1">
    <location>
        <begin position="124"/>
        <end position="134"/>
    </location>
</feature>
<dbReference type="AlphaFoldDB" id="A0AAD6T0W1"/>
<sequence length="134" mass="14113">MVNFNLTALAVAAATFSIIDFQTHAAIEPVVPTTGGCPIVATGSTSSQGGMPNDLLALKNLSSGASPFIGSQSALAHEHRNFRTSKAKIPTVVDFQPKLCSRISSRNTDSFNLWTTGGTENGKGPRRRQGKVLV</sequence>
<feature type="region of interest" description="Disordered" evidence="1">
    <location>
        <begin position="111"/>
        <end position="134"/>
    </location>
</feature>
<keyword evidence="2" id="KW-0732">Signal</keyword>
<organism evidence="3 4">
    <name type="scientific">Mycena alexandri</name>
    <dbReference type="NCBI Taxonomy" id="1745969"/>
    <lineage>
        <taxon>Eukaryota</taxon>
        <taxon>Fungi</taxon>
        <taxon>Dikarya</taxon>
        <taxon>Basidiomycota</taxon>
        <taxon>Agaricomycotina</taxon>
        <taxon>Agaricomycetes</taxon>
        <taxon>Agaricomycetidae</taxon>
        <taxon>Agaricales</taxon>
        <taxon>Marasmiineae</taxon>
        <taxon>Mycenaceae</taxon>
        <taxon>Mycena</taxon>
    </lineage>
</organism>
<feature type="signal peptide" evidence="2">
    <location>
        <begin position="1"/>
        <end position="25"/>
    </location>
</feature>
<evidence type="ECO:0000313" key="4">
    <source>
        <dbReference type="Proteomes" id="UP001218188"/>
    </source>
</evidence>
<dbReference type="EMBL" id="JARJCM010000043">
    <property type="protein sequence ID" value="KAJ7036415.1"/>
    <property type="molecule type" value="Genomic_DNA"/>
</dbReference>
<protein>
    <submittedName>
        <fullName evidence="3">Uncharacterized protein</fullName>
    </submittedName>
</protein>
<proteinExistence type="predicted"/>
<feature type="chain" id="PRO_5042135283" evidence="2">
    <location>
        <begin position="26"/>
        <end position="134"/>
    </location>
</feature>
<name>A0AAD6T0W1_9AGAR</name>
<evidence type="ECO:0000313" key="3">
    <source>
        <dbReference type="EMBL" id="KAJ7036415.1"/>
    </source>
</evidence>